<dbReference type="GO" id="GO:0005525">
    <property type="term" value="F:GTP binding"/>
    <property type="evidence" value="ECO:0007669"/>
    <property type="project" value="UniProtKB-KW"/>
</dbReference>
<feature type="domain" description="CP-type G" evidence="6">
    <location>
        <begin position="118"/>
        <end position="290"/>
    </location>
</feature>
<dbReference type="CDD" id="cd04178">
    <property type="entry name" value="Nucleostemin_like"/>
    <property type="match status" value="1"/>
</dbReference>
<dbReference type="InterPro" id="IPR030378">
    <property type="entry name" value="G_CP_dom"/>
</dbReference>
<dbReference type="InterPro" id="IPR006073">
    <property type="entry name" value="GTP-bd"/>
</dbReference>
<name>A0A0C2MUG9_THEKT</name>
<dbReference type="InterPro" id="IPR050755">
    <property type="entry name" value="TRAFAC_YlqF/YawG_RiboMat"/>
</dbReference>
<evidence type="ECO:0000313" key="8">
    <source>
        <dbReference type="Proteomes" id="UP000031668"/>
    </source>
</evidence>
<dbReference type="OMA" id="KLCPARM"/>
<keyword evidence="3" id="KW-0342">GTP-binding</keyword>
<organism evidence="7 8">
    <name type="scientific">Thelohanellus kitauei</name>
    <name type="common">Myxosporean</name>
    <dbReference type="NCBI Taxonomy" id="669202"/>
    <lineage>
        <taxon>Eukaryota</taxon>
        <taxon>Metazoa</taxon>
        <taxon>Cnidaria</taxon>
        <taxon>Myxozoa</taxon>
        <taxon>Myxosporea</taxon>
        <taxon>Bivalvulida</taxon>
        <taxon>Platysporina</taxon>
        <taxon>Myxobolidae</taxon>
        <taxon>Thelohanellus</taxon>
    </lineage>
</organism>
<comment type="caution">
    <text evidence="7">The sequence shown here is derived from an EMBL/GenBank/DDBJ whole genome shotgun (WGS) entry which is preliminary data.</text>
</comment>
<evidence type="ECO:0000256" key="2">
    <source>
        <dbReference type="ARBA" id="ARBA00022741"/>
    </source>
</evidence>
<dbReference type="PROSITE" id="PS51721">
    <property type="entry name" value="G_CP"/>
    <property type="match status" value="1"/>
</dbReference>
<dbReference type="AlphaFoldDB" id="A0A0C2MUG9"/>
<feature type="region of interest" description="Disordered" evidence="5">
    <location>
        <begin position="23"/>
        <end position="44"/>
    </location>
</feature>
<evidence type="ECO:0000259" key="6">
    <source>
        <dbReference type="PROSITE" id="PS51721"/>
    </source>
</evidence>
<evidence type="ECO:0000256" key="4">
    <source>
        <dbReference type="ARBA" id="ARBA00023242"/>
    </source>
</evidence>
<accession>A0A0C2MUG9</accession>
<dbReference type="InterPro" id="IPR023179">
    <property type="entry name" value="GTP-bd_ortho_bundle_sf"/>
</dbReference>
<proteinExistence type="predicted"/>
<dbReference type="Pfam" id="PF01926">
    <property type="entry name" value="MMR_HSR1"/>
    <property type="match status" value="1"/>
</dbReference>
<dbReference type="EMBL" id="JWZT01003910">
    <property type="protein sequence ID" value="KII65322.1"/>
    <property type="molecule type" value="Genomic_DNA"/>
</dbReference>
<sequence length="505" mass="57474">MKLRKPKSKRLTLRKKHKIEKRVREHNRKVRKLPSKKHFKKDPGVPSSYPFKLEIMKRLEQEHLREKRVEQESKIVSNDEYAQAAHQKLLEYENRMNSQLKLNEDFDGCGDPLPTTFRRDFLQVIESAQVIIHVLDARDPLGTRSEVIENEVMSRGSQKNLILLLNKIDLVPKNVALGWLKYLNKFHPTLVFKSRLDNNKKLSSTRAIKGANVCIGSQTLLKAIKSVCDSPAITVGVVGFPNVGKSSVINSLKRADVSTVGCLPGVTKNVQEVHLSKQITILDSPGVIYTSNKQQISSSSRFSQFLSKKSSKNYEEAALSLFESCDPSQLQMILEISAFSDFESFLGSVAKRYGKLKKQGLPDFDAAAKFIVQHCMSGKIRFYFEPPEVNQSMSTTIVSELKPRFNFDEITQELSQWEDLTDNLCSLQLKEKPFLPSMDIDMKTPDRVKEFNSLEGLETRKSIGLKSKLTLQKKKAKNKALKRVHFEDEPMSVLNTNSLNQMDID</sequence>
<dbReference type="SUPFAM" id="SSF52540">
    <property type="entry name" value="P-loop containing nucleoside triphosphate hydrolases"/>
    <property type="match status" value="1"/>
</dbReference>
<dbReference type="GO" id="GO:0005730">
    <property type="term" value="C:nucleolus"/>
    <property type="evidence" value="ECO:0007669"/>
    <property type="project" value="UniProtKB-ARBA"/>
</dbReference>
<feature type="compositionally biased region" description="Basic residues" evidence="5">
    <location>
        <begin position="23"/>
        <end position="40"/>
    </location>
</feature>
<dbReference type="Proteomes" id="UP000031668">
    <property type="component" value="Unassembled WGS sequence"/>
</dbReference>
<protein>
    <submittedName>
        <fullName evidence="7">Guanine nucleotide-binding protein-like 3</fullName>
    </submittedName>
</protein>
<dbReference type="PANTHER" id="PTHR11089:SF30">
    <property type="entry name" value="GUANINE NUCLEOTIDE-BINDING PROTEIN-LIKE 3 HOMOLOG"/>
    <property type="match status" value="1"/>
</dbReference>
<comment type="subcellular location">
    <subcellularLocation>
        <location evidence="1">Nucleus</location>
    </subcellularLocation>
</comment>
<dbReference type="InterPro" id="IPR014813">
    <property type="entry name" value="Gnl3_N_dom"/>
</dbReference>
<evidence type="ECO:0000256" key="5">
    <source>
        <dbReference type="SAM" id="MobiDB-lite"/>
    </source>
</evidence>
<dbReference type="PRINTS" id="PR00326">
    <property type="entry name" value="GTP1OBG"/>
</dbReference>
<dbReference type="PANTHER" id="PTHR11089">
    <property type="entry name" value="GTP-BINDING PROTEIN-RELATED"/>
    <property type="match status" value="1"/>
</dbReference>
<evidence type="ECO:0000256" key="3">
    <source>
        <dbReference type="ARBA" id="ARBA00023134"/>
    </source>
</evidence>
<keyword evidence="8" id="KW-1185">Reference proteome</keyword>
<evidence type="ECO:0000313" key="7">
    <source>
        <dbReference type="EMBL" id="KII65322.1"/>
    </source>
</evidence>
<dbReference type="InterPro" id="IPR027417">
    <property type="entry name" value="P-loop_NTPase"/>
</dbReference>
<keyword evidence="4" id="KW-0539">Nucleus</keyword>
<keyword evidence="2" id="KW-0547">Nucleotide-binding</keyword>
<dbReference type="OrthoDB" id="444945at2759"/>
<reference evidence="7 8" key="1">
    <citation type="journal article" date="2014" name="Genome Biol. Evol.">
        <title>The genome of the myxosporean Thelohanellus kitauei shows adaptations to nutrient acquisition within its fish host.</title>
        <authorList>
            <person name="Yang Y."/>
            <person name="Xiong J."/>
            <person name="Zhou Z."/>
            <person name="Huo F."/>
            <person name="Miao W."/>
            <person name="Ran C."/>
            <person name="Liu Y."/>
            <person name="Zhang J."/>
            <person name="Feng J."/>
            <person name="Wang M."/>
            <person name="Wang M."/>
            <person name="Wang L."/>
            <person name="Yao B."/>
        </authorList>
    </citation>
    <scope>NUCLEOTIDE SEQUENCE [LARGE SCALE GENOMIC DNA]</scope>
    <source>
        <strain evidence="7">Wuqing</strain>
    </source>
</reference>
<gene>
    <name evidence="7" type="ORF">RF11_02742</name>
</gene>
<dbReference type="Gene3D" id="3.40.50.300">
    <property type="entry name" value="P-loop containing nucleotide triphosphate hydrolases"/>
    <property type="match status" value="1"/>
</dbReference>
<dbReference type="Pfam" id="PF08701">
    <property type="entry name" value="GN3L_Grn1"/>
    <property type="match status" value="1"/>
</dbReference>
<evidence type="ECO:0000256" key="1">
    <source>
        <dbReference type="ARBA" id="ARBA00004123"/>
    </source>
</evidence>
<dbReference type="Gene3D" id="1.10.1580.10">
    <property type="match status" value="1"/>
</dbReference>